<proteinExistence type="predicted"/>
<evidence type="ECO:0000313" key="4">
    <source>
        <dbReference type="Proteomes" id="UP001596289"/>
    </source>
</evidence>
<feature type="transmembrane region" description="Helical" evidence="2">
    <location>
        <begin position="35"/>
        <end position="54"/>
    </location>
</feature>
<feature type="region of interest" description="Disordered" evidence="1">
    <location>
        <begin position="184"/>
        <end position="204"/>
    </location>
</feature>
<sequence length="296" mass="32540">MLTFLLVLFFIGIIAIIVAIGIFIYDLIKSKPFKVPIIVAIVGLLLAIGGYQFGEKLNANQQVALAKKYSESSFKAASESEAEEPVIKLDGKPKNYTDYYFTANSNRQAIVSGTATHTKTIKLQENFGDLNETKIKVNSDGTFSKTITLPKDKAKASYYLTAGNDEIVTAHIKSVNYEAEQTSIDQAKASSRAESSSNKSATNATKYQAKLNSLNKGTAESASYDASTNTVTWIGFDDWANWSHSELQKSMDLLQTMTLRQENNYGISEVHIVVQLPDGTVIAKNSDTDMDLKFIK</sequence>
<evidence type="ECO:0000313" key="3">
    <source>
        <dbReference type="EMBL" id="MFC6170395.1"/>
    </source>
</evidence>
<organism evidence="3 4">
    <name type="scientific">Loigolactobacillus jiayinensis</name>
    <dbReference type="NCBI Taxonomy" id="2486016"/>
    <lineage>
        <taxon>Bacteria</taxon>
        <taxon>Bacillati</taxon>
        <taxon>Bacillota</taxon>
        <taxon>Bacilli</taxon>
        <taxon>Lactobacillales</taxon>
        <taxon>Lactobacillaceae</taxon>
        <taxon>Loigolactobacillus</taxon>
    </lineage>
</organism>
<accession>A0ABW1RBZ2</accession>
<keyword evidence="2" id="KW-1133">Transmembrane helix</keyword>
<evidence type="ECO:0000256" key="2">
    <source>
        <dbReference type="SAM" id="Phobius"/>
    </source>
</evidence>
<keyword evidence="2" id="KW-0812">Transmembrane</keyword>
<keyword evidence="4" id="KW-1185">Reference proteome</keyword>
<feature type="compositionally biased region" description="Low complexity" evidence="1">
    <location>
        <begin position="187"/>
        <end position="201"/>
    </location>
</feature>
<dbReference type="RefSeq" id="WP_125552717.1">
    <property type="nucleotide sequence ID" value="NZ_JBHSSL010000041.1"/>
</dbReference>
<protein>
    <submittedName>
        <fullName evidence="3">Uncharacterized protein</fullName>
    </submittedName>
</protein>
<name>A0ABW1RBZ2_9LACO</name>
<comment type="caution">
    <text evidence="3">The sequence shown here is derived from an EMBL/GenBank/DDBJ whole genome shotgun (WGS) entry which is preliminary data.</text>
</comment>
<feature type="transmembrane region" description="Helical" evidence="2">
    <location>
        <begin position="6"/>
        <end position="28"/>
    </location>
</feature>
<reference evidence="4" key="1">
    <citation type="journal article" date="2019" name="Int. J. Syst. Evol. Microbiol.">
        <title>The Global Catalogue of Microorganisms (GCM) 10K type strain sequencing project: providing services to taxonomists for standard genome sequencing and annotation.</title>
        <authorList>
            <consortium name="The Broad Institute Genomics Platform"/>
            <consortium name="The Broad Institute Genome Sequencing Center for Infectious Disease"/>
            <person name="Wu L."/>
            <person name="Ma J."/>
        </authorList>
    </citation>
    <scope>NUCLEOTIDE SEQUENCE [LARGE SCALE GENOMIC DNA]</scope>
    <source>
        <strain evidence="4">CCM 8904</strain>
    </source>
</reference>
<gene>
    <name evidence="3" type="ORF">ACFQGP_07385</name>
</gene>
<dbReference type="Proteomes" id="UP001596289">
    <property type="component" value="Unassembled WGS sequence"/>
</dbReference>
<dbReference type="EMBL" id="JBHSSL010000041">
    <property type="protein sequence ID" value="MFC6170395.1"/>
    <property type="molecule type" value="Genomic_DNA"/>
</dbReference>
<keyword evidence="2" id="KW-0472">Membrane</keyword>
<evidence type="ECO:0000256" key="1">
    <source>
        <dbReference type="SAM" id="MobiDB-lite"/>
    </source>
</evidence>